<dbReference type="Proteomes" id="UP001209540">
    <property type="component" value="Unassembled WGS sequence"/>
</dbReference>
<dbReference type="SUPFAM" id="SSF56104">
    <property type="entry name" value="SAICAR synthase-like"/>
    <property type="match status" value="1"/>
</dbReference>
<comment type="caution">
    <text evidence="5">The sequence shown here is derived from an EMBL/GenBank/DDBJ whole genome shotgun (WGS) entry which is preliminary data.</text>
</comment>
<comment type="similarity">
    <text evidence="1">Belongs to the inositol phosphokinase (IPK) family.</text>
</comment>
<keyword evidence="2" id="KW-0808">Transferase</keyword>
<feature type="compositionally biased region" description="Basic and acidic residues" evidence="4">
    <location>
        <begin position="1"/>
        <end position="13"/>
    </location>
</feature>
<accession>A0AAD5PD53</accession>
<dbReference type="GO" id="GO:0032958">
    <property type="term" value="P:inositol phosphate biosynthetic process"/>
    <property type="evidence" value="ECO:0007669"/>
    <property type="project" value="InterPro"/>
</dbReference>
<sequence length="78" mass="9349">MIEEDQKEKQVNDEKEEEEEPEEEMEDRPPMYDLRLIDFAHSTFRSKQEKQDPGILKGLNNVVSLLEECLDRQKKEKL</sequence>
<dbReference type="AlphaFoldDB" id="A0AAD5PD53"/>
<evidence type="ECO:0000256" key="4">
    <source>
        <dbReference type="SAM" id="MobiDB-lite"/>
    </source>
</evidence>
<dbReference type="EMBL" id="JAIXMP010000022">
    <property type="protein sequence ID" value="KAI9255630.1"/>
    <property type="molecule type" value="Genomic_DNA"/>
</dbReference>
<dbReference type="GO" id="GO:0016301">
    <property type="term" value="F:kinase activity"/>
    <property type="evidence" value="ECO:0007669"/>
    <property type="project" value="UniProtKB-KW"/>
</dbReference>
<feature type="compositionally biased region" description="Acidic residues" evidence="4">
    <location>
        <begin position="14"/>
        <end position="26"/>
    </location>
</feature>
<reference evidence="5" key="1">
    <citation type="journal article" date="2022" name="IScience">
        <title>Evolution of zygomycete secretomes and the origins of terrestrial fungal ecologies.</title>
        <authorList>
            <person name="Chang Y."/>
            <person name="Wang Y."/>
            <person name="Mondo S."/>
            <person name="Ahrendt S."/>
            <person name="Andreopoulos W."/>
            <person name="Barry K."/>
            <person name="Beard J."/>
            <person name="Benny G.L."/>
            <person name="Blankenship S."/>
            <person name="Bonito G."/>
            <person name="Cuomo C."/>
            <person name="Desiro A."/>
            <person name="Gervers K.A."/>
            <person name="Hundley H."/>
            <person name="Kuo A."/>
            <person name="LaButti K."/>
            <person name="Lang B.F."/>
            <person name="Lipzen A."/>
            <person name="O'Donnell K."/>
            <person name="Pangilinan J."/>
            <person name="Reynolds N."/>
            <person name="Sandor L."/>
            <person name="Smith M.E."/>
            <person name="Tsang A."/>
            <person name="Grigoriev I.V."/>
            <person name="Stajich J.E."/>
            <person name="Spatafora J.W."/>
        </authorList>
    </citation>
    <scope>NUCLEOTIDE SEQUENCE</scope>
    <source>
        <strain evidence="5">RSA 2281</strain>
    </source>
</reference>
<organism evidence="5 6">
    <name type="scientific">Phascolomyces articulosus</name>
    <dbReference type="NCBI Taxonomy" id="60185"/>
    <lineage>
        <taxon>Eukaryota</taxon>
        <taxon>Fungi</taxon>
        <taxon>Fungi incertae sedis</taxon>
        <taxon>Mucoromycota</taxon>
        <taxon>Mucoromycotina</taxon>
        <taxon>Mucoromycetes</taxon>
        <taxon>Mucorales</taxon>
        <taxon>Lichtheimiaceae</taxon>
        <taxon>Phascolomyces</taxon>
    </lineage>
</organism>
<dbReference type="Gene3D" id="3.30.470.160">
    <property type="entry name" value="Inositol polyphosphate kinase"/>
    <property type="match status" value="1"/>
</dbReference>
<reference evidence="5" key="2">
    <citation type="submission" date="2023-02" db="EMBL/GenBank/DDBJ databases">
        <authorList>
            <consortium name="DOE Joint Genome Institute"/>
            <person name="Mondo S.J."/>
            <person name="Chang Y."/>
            <person name="Wang Y."/>
            <person name="Ahrendt S."/>
            <person name="Andreopoulos W."/>
            <person name="Barry K."/>
            <person name="Beard J."/>
            <person name="Benny G.L."/>
            <person name="Blankenship S."/>
            <person name="Bonito G."/>
            <person name="Cuomo C."/>
            <person name="Desiro A."/>
            <person name="Gervers K.A."/>
            <person name="Hundley H."/>
            <person name="Kuo A."/>
            <person name="LaButti K."/>
            <person name="Lang B.F."/>
            <person name="Lipzen A."/>
            <person name="O'Donnell K."/>
            <person name="Pangilinan J."/>
            <person name="Reynolds N."/>
            <person name="Sandor L."/>
            <person name="Smith M.W."/>
            <person name="Tsang A."/>
            <person name="Grigoriev I.V."/>
            <person name="Stajich J.E."/>
            <person name="Spatafora J.W."/>
        </authorList>
    </citation>
    <scope>NUCLEOTIDE SEQUENCE</scope>
    <source>
        <strain evidence="5">RSA 2281</strain>
    </source>
</reference>
<protein>
    <submittedName>
        <fullName evidence="5">Uncharacterized protein</fullName>
    </submittedName>
</protein>
<evidence type="ECO:0000256" key="2">
    <source>
        <dbReference type="ARBA" id="ARBA00022679"/>
    </source>
</evidence>
<gene>
    <name evidence="5" type="ORF">BDA99DRAFT_442265</name>
</gene>
<evidence type="ECO:0000313" key="5">
    <source>
        <dbReference type="EMBL" id="KAI9255630.1"/>
    </source>
</evidence>
<dbReference type="InterPro" id="IPR038286">
    <property type="entry name" value="IPK_sf"/>
</dbReference>
<proteinExistence type="inferred from homology"/>
<evidence type="ECO:0000313" key="6">
    <source>
        <dbReference type="Proteomes" id="UP001209540"/>
    </source>
</evidence>
<evidence type="ECO:0000256" key="3">
    <source>
        <dbReference type="ARBA" id="ARBA00022777"/>
    </source>
</evidence>
<dbReference type="Pfam" id="PF03770">
    <property type="entry name" value="IPK"/>
    <property type="match status" value="1"/>
</dbReference>
<keyword evidence="3" id="KW-0418">Kinase</keyword>
<dbReference type="InterPro" id="IPR005522">
    <property type="entry name" value="IPK"/>
</dbReference>
<name>A0AAD5PD53_9FUNG</name>
<keyword evidence="6" id="KW-1185">Reference proteome</keyword>
<feature type="region of interest" description="Disordered" evidence="4">
    <location>
        <begin position="1"/>
        <end position="31"/>
    </location>
</feature>
<evidence type="ECO:0000256" key="1">
    <source>
        <dbReference type="ARBA" id="ARBA00007374"/>
    </source>
</evidence>